<organism evidence="1 2">
    <name type="scientific">Aspergillus udagawae</name>
    <dbReference type="NCBI Taxonomy" id="91492"/>
    <lineage>
        <taxon>Eukaryota</taxon>
        <taxon>Fungi</taxon>
        <taxon>Dikarya</taxon>
        <taxon>Ascomycota</taxon>
        <taxon>Pezizomycotina</taxon>
        <taxon>Eurotiomycetes</taxon>
        <taxon>Eurotiomycetidae</taxon>
        <taxon>Eurotiales</taxon>
        <taxon>Aspergillaceae</taxon>
        <taxon>Aspergillus</taxon>
        <taxon>Aspergillus subgen. Fumigati</taxon>
    </lineage>
</organism>
<feature type="non-terminal residue" evidence="1">
    <location>
        <position position="1"/>
    </location>
</feature>
<dbReference type="EMBL" id="BBXM02000006">
    <property type="protein sequence ID" value="GIC91330.1"/>
    <property type="molecule type" value="Genomic_DNA"/>
</dbReference>
<dbReference type="Proteomes" id="UP000036893">
    <property type="component" value="Unassembled WGS sequence"/>
</dbReference>
<comment type="caution">
    <text evidence="1">The sequence shown here is derived from an EMBL/GenBank/DDBJ whole genome shotgun (WGS) entry which is preliminary data.</text>
</comment>
<dbReference type="GeneID" id="66995250"/>
<evidence type="ECO:0000313" key="1">
    <source>
        <dbReference type="EMBL" id="GIC91330.1"/>
    </source>
</evidence>
<name>A0A8E0V2Q1_9EURO</name>
<accession>A0A8E0V2Q1</accession>
<dbReference type="RefSeq" id="XP_043148596.1">
    <property type="nucleotide sequence ID" value="XM_043292661.1"/>
</dbReference>
<dbReference type="AlphaFoldDB" id="A0A8E0V2Q1"/>
<gene>
    <name evidence="1" type="ORF">Aud_007773</name>
</gene>
<sequence>MLFSLCISSLTTQAIYQQGDKFYSSLVAFAAVLGIQPQGLSIYKPYHYTTKLAGIAWLRAWVQWVIQSTTTILKRDLLLGYQSPARVQALADTPTMQGYSFSFLKLPANQLK</sequence>
<proteinExistence type="predicted"/>
<evidence type="ECO:0000313" key="2">
    <source>
        <dbReference type="Proteomes" id="UP000036893"/>
    </source>
</evidence>
<reference evidence="1" key="2">
    <citation type="submission" date="2021-01" db="EMBL/GenBank/DDBJ databases">
        <title>Pan-genome distribution and transcriptional activeness of fungal secondary metabolism genes in Aspergillus section Fumigati.</title>
        <authorList>
            <person name="Takahashi H."/>
            <person name="Umemura M."/>
            <person name="Ninomiya A."/>
            <person name="Kusuya Y."/>
            <person name="Urayama S."/>
            <person name="Shimizu M."/>
            <person name="Watanabe A."/>
            <person name="Kamei K."/>
            <person name="Yaguchi T."/>
            <person name="Hagiwara D."/>
        </authorList>
    </citation>
    <scope>NUCLEOTIDE SEQUENCE</scope>
    <source>
        <strain evidence="1">IFM 46973</strain>
    </source>
</reference>
<reference evidence="1" key="1">
    <citation type="journal article" date="2015" name="Genome Announc.">
        <title>Draft Genome Sequence of the Pathogenic Filamentous Fungus Aspergillus udagawae Strain IFM 46973T.</title>
        <authorList>
            <person name="Kusuya Y."/>
            <person name="Takahashi-Nakaguchi A."/>
            <person name="Takahashi H."/>
            <person name="Yaguchi T."/>
        </authorList>
    </citation>
    <scope>NUCLEOTIDE SEQUENCE</scope>
    <source>
        <strain evidence="1">IFM 46973</strain>
    </source>
</reference>
<protein>
    <submittedName>
        <fullName evidence="1">Uncharacterized protein</fullName>
    </submittedName>
</protein>